<dbReference type="Gramene" id="rna-AYBTSS11_LOCUS8081">
    <property type="protein sequence ID" value="CAJ1937544.1"/>
    <property type="gene ID" value="gene-AYBTSS11_LOCUS8081"/>
</dbReference>
<gene>
    <name evidence="1" type="ORF">AYBTSS11_LOCUS8081</name>
</gene>
<dbReference type="InterPro" id="IPR052806">
    <property type="entry name" value="Fasciclin-like_AGP"/>
</dbReference>
<dbReference type="EMBL" id="OY731400">
    <property type="protein sequence ID" value="CAJ1937544.1"/>
    <property type="molecule type" value="Genomic_DNA"/>
</dbReference>
<reference evidence="1" key="1">
    <citation type="submission" date="2023-10" db="EMBL/GenBank/DDBJ databases">
        <authorList>
            <person name="Domelevo Entfellner J.-B."/>
        </authorList>
    </citation>
    <scope>NUCLEOTIDE SEQUENCE</scope>
</reference>
<sequence>MADLLHHSPSFFKPPQNSTIFAIRDSAIRNTSHPLWFLKTLLLYHTTTYNPFSFHDLLNMSQGTCLTTLLRHKNISLTKVDRARNSVEINNVTLLKTLVPDEHLEIDGILDFVTGMVVNGVEIVAPDMITSEKFVFHLYHFIDTKVSGPVQNESLTN</sequence>
<proteinExistence type="predicted"/>
<dbReference type="SUPFAM" id="SSF82153">
    <property type="entry name" value="FAS1 domain"/>
    <property type="match status" value="1"/>
</dbReference>
<name>A0AA86SQH3_9FABA</name>
<evidence type="ECO:0000313" key="2">
    <source>
        <dbReference type="Proteomes" id="UP001189624"/>
    </source>
</evidence>
<organism evidence="1 2">
    <name type="scientific">Sphenostylis stenocarpa</name>
    <dbReference type="NCBI Taxonomy" id="92480"/>
    <lineage>
        <taxon>Eukaryota</taxon>
        <taxon>Viridiplantae</taxon>
        <taxon>Streptophyta</taxon>
        <taxon>Embryophyta</taxon>
        <taxon>Tracheophyta</taxon>
        <taxon>Spermatophyta</taxon>
        <taxon>Magnoliopsida</taxon>
        <taxon>eudicotyledons</taxon>
        <taxon>Gunneridae</taxon>
        <taxon>Pentapetalae</taxon>
        <taxon>rosids</taxon>
        <taxon>fabids</taxon>
        <taxon>Fabales</taxon>
        <taxon>Fabaceae</taxon>
        <taxon>Papilionoideae</taxon>
        <taxon>50 kb inversion clade</taxon>
        <taxon>NPAAA clade</taxon>
        <taxon>indigoferoid/millettioid clade</taxon>
        <taxon>Phaseoleae</taxon>
        <taxon>Sphenostylis</taxon>
    </lineage>
</organism>
<protein>
    <submittedName>
        <fullName evidence="1">Uncharacterized protein</fullName>
    </submittedName>
</protein>
<dbReference type="AlphaFoldDB" id="A0AA86SQH3"/>
<dbReference type="PANTHER" id="PTHR33985:SF19">
    <property type="entry name" value="FASCICLIN-LIKE ARABINOGALACTAN PROTEIN 21"/>
    <property type="match status" value="1"/>
</dbReference>
<dbReference type="PANTHER" id="PTHR33985">
    <property type="entry name" value="OS02G0491300 PROTEIN-RELATED"/>
    <property type="match status" value="1"/>
</dbReference>
<keyword evidence="2" id="KW-1185">Reference proteome</keyword>
<evidence type="ECO:0000313" key="1">
    <source>
        <dbReference type="EMBL" id="CAJ1937544.1"/>
    </source>
</evidence>
<dbReference type="InterPro" id="IPR036378">
    <property type="entry name" value="FAS1_dom_sf"/>
</dbReference>
<accession>A0AA86SQH3</accession>
<dbReference type="Proteomes" id="UP001189624">
    <property type="component" value="Chromosome 3"/>
</dbReference>